<dbReference type="PANTHER" id="PTHR10036">
    <property type="entry name" value="CD59 GLYCOPROTEIN"/>
    <property type="match status" value="1"/>
</dbReference>
<keyword evidence="1 4" id="KW-0732">Signal</keyword>
<proteinExistence type="predicted"/>
<reference evidence="6 7" key="1">
    <citation type="submission" date="2022-05" db="EMBL/GenBank/DDBJ databases">
        <authorList>
            <consortium name="Genoscope - CEA"/>
            <person name="William W."/>
        </authorList>
    </citation>
    <scope>NUCLEOTIDE SEQUENCE [LARGE SCALE GENOMIC DNA]</scope>
</reference>
<accession>A0AAU9W216</accession>
<dbReference type="InterPro" id="IPR016054">
    <property type="entry name" value="LY6_UPA_recep-like"/>
</dbReference>
<dbReference type="AlphaFoldDB" id="A0AAU9W216"/>
<gene>
    <name evidence="6" type="ORF">PMEA_00025761</name>
</gene>
<dbReference type="EMBL" id="CALNXJ010000005">
    <property type="protein sequence ID" value="CAH3040146.1"/>
    <property type="molecule type" value="Genomic_DNA"/>
</dbReference>
<organism evidence="6 7">
    <name type="scientific">Pocillopora meandrina</name>
    <dbReference type="NCBI Taxonomy" id="46732"/>
    <lineage>
        <taxon>Eukaryota</taxon>
        <taxon>Metazoa</taxon>
        <taxon>Cnidaria</taxon>
        <taxon>Anthozoa</taxon>
        <taxon>Hexacorallia</taxon>
        <taxon>Scleractinia</taxon>
        <taxon>Astrocoeniina</taxon>
        <taxon>Pocilloporidae</taxon>
        <taxon>Pocillopora</taxon>
    </lineage>
</organism>
<evidence type="ECO:0000256" key="3">
    <source>
        <dbReference type="SAM" id="Phobius"/>
    </source>
</evidence>
<feature type="chain" id="PRO_5043392745" description="UPAR/Ly6 domain-containing protein" evidence="4">
    <location>
        <begin position="25"/>
        <end position="147"/>
    </location>
</feature>
<evidence type="ECO:0000256" key="2">
    <source>
        <dbReference type="ARBA" id="ARBA00023157"/>
    </source>
</evidence>
<protein>
    <recommendedName>
        <fullName evidence="5">UPAR/Ly6 domain-containing protein</fullName>
    </recommendedName>
</protein>
<feature type="transmembrane region" description="Helical" evidence="3">
    <location>
        <begin position="126"/>
        <end position="143"/>
    </location>
</feature>
<evidence type="ECO:0000259" key="5">
    <source>
        <dbReference type="Pfam" id="PF00021"/>
    </source>
</evidence>
<name>A0AAU9W216_9CNID</name>
<dbReference type="SUPFAM" id="SSF57302">
    <property type="entry name" value="Snake toxin-like"/>
    <property type="match status" value="1"/>
</dbReference>
<feature type="signal peptide" evidence="4">
    <location>
        <begin position="1"/>
        <end position="24"/>
    </location>
</feature>
<evidence type="ECO:0000313" key="7">
    <source>
        <dbReference type="Proteomes" id="UP001159428"/>
    </source>
</evidence>
<sequence>MAFNAFHLVMIMVHMVVVFQSANSLSCYTCTSKTSWADCNSKMTKLECPSGSPNCVTGTLTCTNLDDKETVFYKRCGAPGDDCGPRRADYPTCSSSSSISWSYSYSSNCCSGNNCNSGSFHRINKANLGMCMAIIILALRLILAERF</sequence>
<comment type="caution">
    <text evidence="6">The sequence shown here is derived from an EMBL/GenBank/DDBJ whole genome shotgun (WGS) entry which is preliminary data.</text>
</comment>
<evidence type="ECO:0000256" key="4">
    <source>
        <dbReference type="SAM" id="SignalP"/>
    </source>
</evidence>
<keyword evidence="7" id="KW-1185">Reference proteome</keyword>
<keyword evidence="3" id="KW-0472">Membrane</keyword>
<dbReference type="Proteomes" id="UP001159428">
    <property type="component" value="Unassembled WGS sequence"/>
</dbReference>
<keyword evidence="3" id="KW-1133">Transmembrane helix</keyword>
<keyword evidence="2" id="KW-1015">Disulfide bond</keyword>
<evidence type="ECO:0000256" key="1">
    <source>
        <dbReference type="ARBA" id="ARBA00022729"/>
    </source>
</evidence>
<dbReference type="Pfam" id="PF00021">
    <property type="entry name" value="UPAR_LY6"/>
    <property type="match status" value="1"/>
</dbReference>
<feature type="domain" description="UPAR/Ly6" evidence="5">
    <location>
        <begin position="23"/>
        <end position="117"/>
    </location>
</feature>
<evidence type="ECO:0000313" key="6">
    <source>
        <dbReference type="EMBL" id="CAH3040146.1"/>
    </source>
</evidence>
<dbReference type="Gene3D" id="2.10.60.10">
    <property type="entry name" value="CD59"/>
    <property type="match status" value="1"/>
</dbReference>
<keyword evidence="3" id="KW-0812">Transmembrane</keyword>
<dbReference type="InterPro" id="IPR045860">
    <property type="entry name" value="Snake_toxin-like_sf"/>
</dbReference>